<dbReference type="InterPro" id="IPR036388">
    <property type="entry name" value="WH-like_DNA-bd_sf"/>
</dbReference>
<dbReference type="GO" id="GO:0000160">
    <property type="term" value="P:phosphorelay signal transduction system"/>
    <property type="evidence" value="ECO:0007669"/>
    <property type="project" value="InterPro"/>
</dbReference>
<feature type="modified residue" description="4-aspartylphosphate" evidence="2">
    <location>
        <position position="63"/>
    </location>
</feature>
<keyword evidence="2" id="KW-0597">Phosphoprotein</keyword>
<dbReference type="InterPro" id="IPR001789">
    <property type="entry name" value="Sig_transdc_resp-reg_receiver"/>
</dbReference>
<dbReference type="SUPFAM" id="SSF46894">
    <property type="entry name" value="C-terminal effector domain of the bipartite response regulators"/>
    <property type="match status" value="1"/>
</dbReference>
<feature type="domain" description="Response regulatory" evidence="3">
    <location>
        <begin position="15"/>
        <end position="128"/>
    </location>
</feature>
<dbReference type="InterPro" id="IPR011006">
    <property type="entry name" value="CheY-like_superfamily"/>
</dbReference>
<comment type="caution">
    <text evidence="4">The sequence shown here is derived from an EMBL/GenBank/DDBJ whole genome shotgun (WGS) entry which is preliminary data.</text>
</comment>
<protein>
    <submittedName>
        <fullName evidence="4">DNA-binding response regulator</fullName>
    </submittedName>
</protein>
<evidence type="ECO:0000256" key="1">
    <source>
        <dbReference type="ARBA" id="ARBA00023125"/>
    </source>
</evidence>
<accession>A0A366MS84</accession>
<dbReference type="Gene3D" id="3.40.50.2300">
    <property type="match status" value="1"/>
</dbReference>
<dbReference type="Gene3D" id="1.10.10.10">
    <property type="entry name" value="Winged helix-like DNA-binding domain superfamily/Winged helix DNA-binding domain"/>
    <property type="match status" value="1"/>
</dbReference>
<sequence length="232" mass="26906">MEKSIKNIRKVSNIKVFVISDDISTKEQIKTNFGTEFKDIKIISSSDDINTKSISNADIIVVDLDIKESVFEDISLKIQSVASFVPKIVISSDDIESKVFSAINIQAYTFLLKPFDLINLRMAILMCVNQTKRSDKIELSNGIYFDEYRDQFFKKGGAIIDFTRLEKSFLKLLIDRKDEVTDYYMIKEVVWKGKEMSIYTMRNIVNKIRQKTYYEIIKNHSGRGYTIDIVKN</sequence>
<dbReference type="InterPro" id="IPR016032">
    <property type="entry name" value="Sig_transdc_resp-reg_C-effctor"/>
</dbReference>
<keyword evidence="5" id="KW-1185">Reference proteome</keyword>
<dbReference type="Proteomes" id="UP000252669">
    <property type="component" value="Unassembled WGS sequence"/>
</dbReference>
<dbReference type="GO" id="GO:0006355">
    <property type="term" value="P:regulation of DNA-templated transcription"/>
    <property type="evidence" value="ECO:0007669"/>
    <property type="project" value="InterPro"/>
</dbReference>
<dbReference type="RefSeq" id="WP_113894639.1">
    <property type="nucleotide sequence ID" value="NZ_JANJGA010000012.1"/>
</dbReference>
<evidence type="ECO:0000256" key="2">
    <source>
        <dbReference type="PROSITE-ProRule" id="PRU00169"/>
    </source>
</evidence>
<dbReference type="OrthoDB" id="5345263at2"/>
<gene>
    <name evidence="4" type="ORF">CRU91_07645</name>
</gene>
<dbReference type="GO" id="GO:0003677">
    <property type="term" value="F:DNA binding"/>
    <property type="evidence" value="ECO:0007669"/>
    <property type="project" value="UniProtKB-KW"/>
</dbReference>
<dbReference type="EMBL" id="PDKB01000012">
    <property type="protein sequence ID" value="RBQ28713.1"/>
    <property type="molecule type" value="Genomic_DNA"/>
</dbReference>
<dbReference type="AlphaFoldDB" id="A0A366MS84"/>
<dbReference type="SMART" id="SM00862">
    <property type="entry name" value="Trans_reg_C"/>
    <property type="match status" value="1"/>
</dbReference>
<keyword evidence="1 4" id="KW-0238">DNA-binding</keyword>
<evidence type="ECO:0000313" key="4">
    <source>
        <dbReference type="EMBL" id="RBQ28713.1"/>
    </source>
</evidence>
<proteinExistence type="predicted"/>
<dbReference type="InterPro" id="IPR001867">
    <property type="entry name" value="OmpR/PhoB-type_DNA-bd"/>
</dbReference>
<dbReference type="PROSITE" id="PS50110">
    <property type="entry name" value="RESPONSE_REGULATORY"/>
    <property type="match status" value="1"/>
</dbReference>
<dbReference type="SUPFAM" id="SSF52172">
    <property type="entry name" value="CheY-like"/>
    <property type="match status" value="1"/>
</dbReference>
<reference evidence="4 5" key="1">
    <citation type="submission" date="2017-10" db="EMBL/GenBank/DDBJ databases">
        <title>Genomics of the genus Arcobacter.</title>
        <authorList>
            <person name="Perez-Cataluna A."/>
            <person name="Figueras M.J."/>
        </authorList>
    </citation>
    <scope>NUCLEOTIDE SEQUENCE [LARGE SCALE GENOMIC DNA]</scope>
    <source>
        <strain evidence="4 5">CECT 9230</strain>
    </source>
</reference>
<organism evidence="4 5">
    <name type="scientific">Aliarcobacter vitoriensis</name>
    <dbReference type="NCBI Taxonomy" id="2011099"/>
    <lineage>
        <taxon>Bacteria</taxon>
        <taxon>Pseudomonadati</taxon>
        <taxon>Campylobacterota</taxon>
        <taxon>Epsilonproteobacteria</taxon>
        <taxon>Campylobacterales</taxon>
        <taxon>Arcobacteraceae</taxon>
        <taxon>Aliarcobacter</taxon>
    </lineage>
</organism>
<evidence type="ECO:0000313" key="5">
    <source>
        <dbReference type="Proteomes" id="UP000252669"/>
    </source>
</evidence>
<evidence type="ECO:0000259" key="3">
    <source>
        <dbReference type="PROSITE" id="PS50110"/>
    </source>
</evidence>
<name>A0A366MS84_9BACT</name>